<proteinExistence type="predicted"/>
<gene>
    <name evidence="1" type="ORF">C7382_104131</name>
</gene>
<dbReference type="EMBL" id="QEKY01000004">
    <property type="protein sequence ID" value="PVZ12824.1"/>
    <property type="molecule type" value="Genomic_DNA"/>
</dbReference>
<name>A0A2U1FKW3_9PORP</name>
<evidence type="ECO:0000313" key="2">
    <source>
        <dbReference type="Proteomes" id="UP000245462"/>
    </source>
</evidence>
<comment type="caution">
    <text evidence="1">The sequence shown here is derived from an EMBL/GenBank/DDBJ whole genome shotgun (WGS) entry which is preliminary data.</text>
</comment>
<dbReference type="Proteomes" id="UP000245462">
    <property type="component" value="Unassembled WGS sequence"/>
</dbReference>
<dbReference type="AlphaFoldDB" id="A0A2U1FKW3"/>
<reference evidence="1 2" key="1">
    <citation type="submission" date="2018-04" db="EMBL/GenBank/DDBJ databases">
        <title>Genomic Encyclopedia of Type Strains, Phase IV (KMG-IV): sequencing the most valuable type-strain genomes for metagenomic binning, comparative biology and taxonomic classification.</title>
        <authorList>
            <person name="Goeker M."/>
        </authorList>
    </citation>
    <scope>NUCLEOTIDE SEQUENCE [LARGE SCALE GENOMIC DNA]</scope>
    <source>
        <strain evidence="1 2">DSM 28520</strain>
    </source>
</reference>
<sequence>MYGSFTTLMYVYAERREEQAMLVAKDNNDG</sequence>
<evidence type="ECO:0000313" key="1">
    <source>
        <dbReference type="EMBL" id="PVZ12824.1"/>
    </source>
</evidence>
<accession>A0A2U1FKW3</accession>
<protein>
    <submittedName>
        <fullName evidence="1">Uncharacterized protein</fullName>
    </submittedName>
</protein>
<organism evidence="1 2">
    <name type="scientific">Porphyromonas loveana</name>
    <dbReference type="NCBI Taxonomy" id="1884669"/>
    <lineage>
        <taxon>Bacteria</taxon>
        <taxon>Pseudomonadati</taxon>
        <taxon>Bacteroidota</taxon>
        <taxon>Bacteroidia</taxon>
        <taxon>Bacteroidales</taxon>
        <taxon>Porphyromonadaceae</taxon>
        <taxon>Porphyromonas</taxon>
    </lineage>
</organism>
<keyword evidence="2" id="KW-1185">Reference proteome</keyword>